<gene>
    <name evidence="1" type="ORF">GCM10009733_098700</name>
</gene>
<comment type="caution">
    <text evidence="1">The sequence shown here is derived from an EMBL/GenBank/DDBJ whole genome shotgun (WGS) entry which is preliminary data.</text>
</comment>
<dbReference type="EMBL" id="BAAAMU010000149">
    <property type="protein sequence ID" value="GAA1686299.1"/>
    <property type="molecule type" value="Genomic_DNA"/>
</dbReference>
<evidence type="ECO:0000313" key="2">
    <source>
        <dbReference type="Proteomes" id="UP001500064"/>
    </source>
</evidence>
<proteinExistence type="predicted"/>
<organism evidence="1 2">
    <name type="scientific">Nonomuraea maheshkhaliensis</name>
    <dbReference type="NCBI Taxonomy" id="419590"/>
    <lineage>
        <taxon>Bacteria</taxon>
        <taxon>Bacillati</taxon>
        <taxon>Actinomycetota</taxon>
        <taxon>Actinomycetes</taxon>
        <taxon>Streptosporangiales</taxon>
        <taxon>Streptosporangiaceae</taxon>
        <taxon>Nonomuraea</taxon>
    </lineage>
</organism>
<name>A0ABN2HEK5_9ACTN</name>
<accession>A0ABN2HEK5</accession>
<protein>
    <submittedName>
        <fullName evidence="1">Uncharacterized protein</fullName>
    </submittedName>
</protein>
<dbReference type="Proteomes" id="UP001500064">
    <property type="component" value="Unassembled WGS sequence"/>
</dbReference>
<keyword evidence="2" id="KW-1185">Reference proteome</keyword>
<reference evidence="1 2" key="1">
    <citation type="journal article" date="2019" name="Int. J. Syst. Evol. Microbiol.">
        <title>The Global Catalogue of Microorganisms (GCM) 10K type strain sequencing project: providing services to taxonomists for standard genome sequencing and annotation.</title>
        <authorList>
            <consortium name="The Broad Institute Genomics Platform"/>
            <consortium name="The Broad Institute Genome Sequencing Center for Infectious Disease"/>
            <person name="Wu L."/>
            <person name="Ma J."/>
        </authorList>
    </citation>
    <scope>NUCLEOTIDE SEQUENCE [LARGE SCALE GENOMIC DNA]</scope>
    <source>
        <strain evidence="1 2">JCM 13929</strain>
    </source>
</reference>
<evidence type="ECO:0000313" key="1">
    <source>
        <dbReference type="EMBL" id="GAA1686299.1"/>
    </source>
</evidence>
<sequence>MDLLGQLGNAAPPDSRIKQTASKAIDAMCRGVVAYSSLT</sequence>